<evidence type="ECO:0000313" key="3">
    <source>
        <dbReference type="Proteomes" id="UP000182798"/>
    </source>
</evidence>
<feature type="transmembrane region" description="Helical" evidence="1">
    <location>
        <begin position="59"/>
        <end position="81"/>
    </location>
</feature>
<comment type="caution">
    <text evidence="2">The sequence shown here is derived from an EMBL/GenBank/DDBJ whole genome shotgun (WGS) entry which is preliminary data.</text>
</comment>
<feature type="transmembrane region" description="Helical" evidence="1">
    <location>
        <begin position="87"/>
        <end position="104"/>
    </location>
</feature>
<dbReference type="Proteomes" id="UP000182798">
    <property type="component" value="Unassembled WGS sequence"/>
</dbReference>
<reference evidence="3" key="1">
    <citation type="submission" date="2016-09" db="EMBL/GenBank/DDBJ databases">
        <title>Genome Sequence of Bathymodiolus thermophilus sulfur-oxidizing gill endosymbiont.</title>
        <authorList>
            <person name="Ponnudurai R."/>
            <person name="Kleiner M."/>
            <person name="Sayavedra L."/>
            <person name="Thuermer A."/>
            <person name="Felbeck H."/>
            <person name="Schlueter R."/>
            <person name="Schweder T."/>
            <person name="Markert S."/>
        </authorList>
    </citation>
    <scope>NUCLEOTIDE SEQUENCE [LARGE SCALE GENOMIC DNA]</scope>
    <source>
        <strain evidence="3">BAT/CrabSpa'14</strain>
    </source>
</reference>
<sequence length="136" mass="15223">MLDFINSLLVEYEEWLIIVGIISAVVFVVSLVAMPFLLSKIPVDYFVQNKQHKTATKGIGGLLIVVIKTSVGLVLLLAGIIMLVTPGQGIISILLGLFLLEFPGKRKLELKFINHEPTFKTLNWLRSKVNHPPFKR</sequence>
<dbReference type="RefSeq" id="WP_071564778.1">
    <property type="nucleotide sequence ID" value="NZ_MIQH01000729.1"/>
</dbReference>
<evidence type="ECO:0000313" key="2">
    <source>
        <dbReference type="EMBL" id="OIR24327.1"/>
    </source>
</evidence>
<keyword evidence="1" id="KW-1133">Transmembrane helix</keyword>
<dbReference type="AlphaFoldDB" id="A0A1J5UJ92"/>
<feature type="transmembrane region" description="Helical" evidence="1">
    <location>
        <begin position="15"/>
        <end position="38"/>
    </location>
</feature>
<evidence type="ECO:0008006" key="4">
    <source>
        <dbReference type="Google" id="ProtNLM"/>
    </source>
</evidence>
<keyword evidence="1" id="KW-0812">Transmembrane</keyword>
<organism evidence="2 3">
    <name type="scientific">Bathymodiolus thermophilus thioautotrophic gill symbiont</name>
    <dbReference type="NCBI Taxonomy" id="2360"/>
    <lineage>
        <taxon>Bacteria</taxon>
        <taxon>Pseudomonadati</taxon>
        <taxon>Pseudomonadota</taxon>
        <taxon>Gammaproteobacteria</taxon>
        <taxon>sulfur-oxidizing symbionts</taxon>
    </lineage>
</organism>
<name>A0A1J5UJ92_9GAMM</name>
<dbReference type="EMBL" id="MIQH01000729">
    <property type="protein sequence ID" value="OIR24327.1"/>
    <property type="molecule type" value="Genomic_DNA"/>
</dbReference>
<dbReference type="OrthoDB" id="9800130at2"/>
<protein>
    <recommendedName>
        <fullName evidence="4">Transmembrane protein (PGPGW)</fullName>
    </recommendedName>
</protein>
<evidence type="ECO:0000256" key="1">
    <source>
        <dbReference type="SAM" id="Phobius"/>
    </source>
</evidence>
<keyword evidence="1" id="KW-0472">Membrane</keyword>
<accession>A0A1J5UJ92</accession>
<gene>
    <name evidence="2" type="ORF">BGC33_14585</name>
</gene>
<proteinExistence type="predicted"/>